<dbReference type="AlphaFoldDB" id="G0V818"/>
<dbReference type="PROSITE" id="PS00166">
    <property type="entry name" value="ENOYL_COA_HYDRATASE"/>
    <property type="match status" value="1"/>
</dbReference>
<reference key="2">
    <citation type="submission" date="2011-08" db="EMBL/GenBank/DDBJ databases">
        <title>Genome sequence of Naumovozyma castellii.</title>
        <authorList>
            <person name="Gordon J.L."/>
            <person name="Armisen D."/>
            <person name="Proux-Wera E."/>
            <person name="OhEigeartaigh S.S."/>
            <person name="Byrne K.P."/>
            <person name="Wolfe K.H."/>
        </authorList>
    </citation>
    <scope>NUCLEOTIDE SEQUENCE</scope>
    <source>
        <strain>Type strain:CBS 4309</strain>
    </source>
</reference>
<proteinExistence type="predicted"/>
<dbReference type="Proteomes" id="UP000001640">
    <property type="component" value="Chromosome 1"/>
</dbReference>
<organism evidence="5 6">
    <name type="scientific">Naumovozyma castellii</name>
    <name type="common">Yeast</name>
    <name type="synonym">Saccharomyces castellii</name>
    <dbReference type="NCBI Taxonomy" id="27288"/>
    <lineage>
        <taxon>Eukaryota</taxon>
        <taxon>Fungi</taxon>
        <taxon>Dikarya</taxon>
        <taxon>Ascomycota</taxon>
        <taxon>Saccharomycotina</taxon>
        <taxon>Saccharomycetes</taxon>
        <taxon>Saccharomycetales</taxon>
        <taxon>Saccharomycetaceae</taxon>
        <taxon>Naumovozyma</taxon>
    </lineage>
</organism>
<dbReference type="GO" id="GO:0003735">
    <property type="term" value="F:structural constituent of ribosome"/>
    <property type="evidence" value="ECO:0007669"/>
    <property type="project" value="EnsemblFungi"/>
</dbReference>
<dbReference type="GeneID" id="96901095"/>
<dbReference type="GO" id="GO:0005763">
    <property type="term" value="C:mitochondrial small ribosomal subunit"/>
    <property type="evidence" value="ECO:0007669"/>
    <property type="project" value="EnsemblFungi"/>
</dbReference>
<evidence type="ECO:0000259" key="4">
    <source>
        <dbReference type="Pfam" id="PF16113"/>
    </source>
</evidence>
<comment type="catalytic activity">
    <reaction evidence="1">
        <text>3-hydroxy-2-methylpropanoyl-CoA + H2O = 3-hydroxy-2-methylpropanoate + CoA + H(+)</text>
        <dbReference type="Rhea" id="RHEA:20888"/>
        <dbReference type="ChEBI" id="CHEBI:11805"/>
        <dbReference type="ChEBI" id="CHEBI:15377"/>
        <dbReference type="ChEBI" id="CHEBI:15378"/>
        <dbReference type="ChEBI" id="CHEBI:57287"/>
        <dbReference type="ChEBI" id="CHEBI:57340"/>
        <dbReference type="EC" id="3.1.2.4"/>
    </reaction>
</comment>
<dbReference type="OrthoDB" id="1737613at2759"/>
<name>G0V818_NAUCA</name>
<keyword evidence="3" id="KW-0378">Hydrolase</keyword>
<dbReference type="KEGG" id="ncs:NCAS_0A10580"/>
<dbReference type="CDD" id="cd06558">
    <property type="entry name" value="crotonase-like"/>
    <property type="match status" value="1"/>
</dbReference>
<dbReference type="RefSeq" id="XP_003673997.1">
    <property type="nucleotide sequence ID" value="XM_003673949.1"/>
</dbReference>
<evidence type="ECO:0000313" key="5">
    <source>
        <dbReference type="EMBL" id="CCC67616.1"/>
    </source>
</evidence>
<dbReference type="GO" id="GO:0006574">
    <property type="term" value="P:L-valine catabolic process"/>
    <property type="evidence" value="ECO:0007669"/>
    <property type="project" value="TreeGrafter"/>
</dbReference>
<feature type="domain" description="Enoyl-CoA hydratase/isomerase" evidence="4">
    <location>
        <begin position="61"/>
        <end position="411"/>
    </location>
</feature>
<dbReference type="InParanoid" id="G0V818"/>
<gene>
    <name evidence="5" type="primary">NCAS0A10580</name>
    <name evidence="5" type="ordered locus">NCAS_0A10580</name>
</gene>
<dbReference type="PANTHER" id="PTHR43176">
    <property type="entry name" value="3-HYDROXYISOBUTYRYL-COA HYDROLASE-RELATED"/>
    <property type="match status" value="1"/>
</dbReference>
<evidence type="ECO:0000256" key="2">
    <source>
        <dbReference type="ARBA" id="ARBA00011915"/>
    </source>
</evidence>
<dbReference type="eggNOG" id="KOG1684">
    <property type="taxonomic scope" value="Eukaryota"/>
</dbReference>
<accession>G0V818</accession>
<dbReference type="HOGENOM" id="CLU_009834_22_0_1"/>
<dbReference type="STRING" id="1064592.G0V818"/>
<keyword evidence="6" id="KW-1185">Reference proteome</keyword>
<dbReference type="Gene3D" id="3.90.226.10">
    <property type="entry name" value="2-enoyl-CoA Hydratase, Chain A, domain 1"/>
    <property type="match status" value="1"/>
</dbReference>
<dbReference type="PANTHER" id="PTHR43176:SF3">
    <property type="entry name" value="3-HYDROXYISOBUTYRYL-COA HYDROLASE, MITOCHONDRIAL"/>
    <property type="match status" value="1"/>
</dbReference>
<dbReference type="OMA" id="CIWNGYA"/>
<reference evidence="5 6" key="1">
    <citation type="journal article" date="2011" name="Proc. Natl. Acad. Sci. U.S.A.">
        <title>Evolutionary erosion of yeast sex chromosomes by mating-type switching accidents.</title>
        <authorList>
            <person name="Gordon J.L."/>
            <person name="Armisen D."/>
            <person name="Proux-Wera E."/>
            <person name="Oheigeartaigh S.S."/>
            <person name="Byrne K.P."/>
            <person name="Wolfe K.H."/>
        </authorList>
    </citation>
    <scope>NUCLEOTIDE SEQUENCE [LARGE SCALE GENOMIC DNA]</scope>
    <source>
        <strain evidence="6">ATCC 76901 / BCRC 22586 / CBS 4309 / NBRC 1992 / NRRL Y-12630</strain>
    </source>
</reference>
<dbReference type="InterPro" id="IPR045004">
    <property type="entry name" value="ECH_dom"/>
</dbReference>
<dbReference type="InterPro" id="IPR029045">
    <property type="entry name" value="ClpP/crotonase-like_dom_sf"/>
</dbReference>
<dbReference type="GO" id="GO:0003860">
    <property type="term" value="F:3-hydroxyisobutyryl-CoA hydrolase activity"/>
    <property type="evidence" value="ECO:0007669"/>
    <property type="project" value="UniProtKB-EC"/>
</dbReference>
<evidence type="ECO:0000256" key="3">
    <source>
        <dbReference type="ARBA" id="ARBA00022801"/>
    </source>
</evidence>
<dbReference type="EMBL" id="HE576752">
    <property type="protein sequence ID" value="CCC67616.1"/>
    <property type="molecule type" value="Genomic_DNA"/>
</dbReference>
<sequence length="523" mass="58848">MVNLYKRDIQGQSLHLPSYNMIRRTTTNKLLLKNFKRSLMSSSIVMKEAAPVLFSMQDTARVVTLNRPAKLNALNFEMCQSMFQILNEYSKSDATNLIIVKSSDKGRSLCAGGDVATVAVQNLNGNHKKAIEFFEAEYSLNLQMATYPKPIVTYMNGITMGGGVGLSVHTPFRIATENTKWAMPEMDIGFFPDVGTTFALPRLVTMANNHSQMALYLCLTGEVLNGEDAYMLGLASHYVNSENLQSLEVRLGELTPTKHITADPAKSSAIFFDMVNGTINEFSTNLPMDYKFKFTTDQLDVIESCFDITRHTSIEEILRSLDQYAKSEAGISFCTEIKNKLATKSMTSMQIALKVLKENSRDDINSALRRDLFTASNMCVNEEGVSEFSEATKHKLVDKQKTPYPWKHNSVISPNLLRAMVSPKLSTPVSLWENFSNITWDQYPYHSKYQLPSEQSIKQYLRRVSGHQDGATSAFITKNEVLKHFTRTNKLTKDKSDVALICNIICERKCNMDPVNGALIWND</sequence>
<dbReference type="InterPro" id="IPR032259">
    <property type="entry name" value="HIBYL-CoA-H"/>
</dbReference>
<dbReference type="EC" id="3.1.2.4" evidence="2"/>
<dbReference type="FunCoup" id="G0V818">
    <property type="interactions" value="779"/>
</dbReference>
<dbReference type="FunFam" id="3.90.226.10:FF:000080">
    <property type="entry name" value="3-hydroxyisobutyryl-CoA hydrolase, mitochondrial"/>
    <property type="match status" value="1"/>
</dbReference>
<dbReference type="Pfam" id="PF16113">
    <property type="entry name" value="ECH_2"/>
    <property type="match status" value="1"/>
</dbReference>
<dbReference type="SUPFAM" id="SSF52096">
    <property type="entry name" value="ClpP/crotonase"/>
    <property type="match status" value="1"/>
</dbReference>
<dbReference type="InterPro" id="IPR018376">
    <property type="entry name" value="Enoyl-CoA_hyd/isom_CS"/>
</dbReference>
<evidence type="ECO:0000256" key="1">
    <source>
        <dbReference type="ARBA" id="ARBA00001709"/>
    </source>
</evidence>
<evidence type="ECO:0000313" key="6">
    <source>
        <dbReference type="Proteomes" id="UP000001640"/>
    </source>
</evidence>
<protein>
    <recommendedName>
        <fullName evidence="2">3-hydroxyisobutyryl-CoA hydrolase</fullName>
        <ecNumber evidence="2">3.1.2.4</ecNumber>
    </recommendedName>
</protein>